<accession>G0UJR0</accession>
<name>G0UJR0_TRYCI</name>
<protein>
    <submittedName>
        <fullName evidence="7">Uncharacterized protein TCIL3000_3_270</fullName>
    </submittedName>
</protein>
<dbReference type="SMART" id="SM01332">
    <property type="entry name" value="Cyclin_C"/>
    <property type="match status" value="1"/>
</dbReference>
<evidence type="ECO:0000256" key="4">
    <source>
        <dbReference type="RuleBase" id="RU000383"/>
    </source>
</evidence>
<dbReference type="FunFam" id="1.10.472.10:FF:000001">
    <property type="entry name" value="G2/mitotic-specific cyclin"/>
    <property type="match status" value="1"/>
</dbReference>
<dbReference type="Pfam" id="PF02984">
    <property type="entry name" value="Cyclin_C"/>
    <property type="match status" value="1"/>
</dbReference>
<feature type="domain" description="Cyclin-like" evidence="5">
    <location>
        <begin position="197"/>
        <end position="293"/>
    </location>
</feature>
<evidence type="ECO:0000256" key="2">
    <source>
        <dbReference type="ARBA" id="ARBA00023127"/>
    </source>
</evidence>
<comment type="similarity">
    <text evidence="4">Belongs to the cyclin family.</text>
</comment>
<sequence length="339" mass="38552">MVGGYVLTDVTNRSDVVRSAYSSPAVVWHMPRNKASACTIENISKTQRNVHRDPAARLVNVYDYEAPICSHLFEAEKTHPRDAIYLSSQPAINEKVRMVLVDWLVDVCIKFKLHAETYFLAIDIVDRYLSVKRVCLSTFQLVGITAILLAAKHEERYPPELRECAYVCADAYTISQFVEMERDVAITLCFKLTVPTTYLFVCCFVDQKKYERLVCDAVFFFLEAASHSYEMLRHLPSRVAAASFFLGRFLTSWAHSTSNRDINDWILWNGEIGLGSFGISEEEVISVSDELISFTRSLVSPTSKLKAVRRKYSSRRYSSVGLLEIPPNPSAYFAMKCND</sequence>
<dbReference type="GO" id="GO:0044772">
    <property type="term" value="P:mitotic cell cycle phase transition"/>
    <property type="evidence" value="ECO:0007669"/>
    <property type="project" value="InterPro"/>
</dbReference>
<dbReference type="Gene3D" id="1.10.472.10">
    <property type="entry name" value="Cyclin-like"/>
    <property type="match status" value="2"/>
</dbReference>
<dbReference type="Pfam" id="PF00134">
    <property type="entry name" value="Cyclin_N"/>
    <property type="match status" value="1"/>
</dbReference>
<reference evidence="7" key="1">
    <citation type="journal article" date="2012" name="Proc. Natl. Acad. Sci. U.S.A.">
        <title>Antigenic diversity is generated by distinct evolutionary mechanisms in African trypanosome species.</title>
        <authorList>
            <person name="Jackson A.P."/>
            <person name="Berry A."/>
            <person name="Aslett M."/>
            <person name="Allison H.C."/>
            <person name="Burton P."/>
            <person name="Vavrova-Anderson J."/>
            <person name="Brown R."/>
            <person name="Browne H."/>
            <person name="Corton N."/>
            <person name="Hauser H."/>
            <person name="Gamble J."/>
            <person name="Gilderthorp R."/>
            <person name="Marcello L."/>
            <person name="McQuillan J."/>
            <person name="Otto T.D."/>
            <person name="Quail M.A."/>
            <person name="Sanders M.J."/>
            <person name="van Tonder A."/>
            <person name="Ginger M.L."/>
            <person name="Field M.C."/>
            <person name="Barry J.D."/>
            <person name="Hertz-Fowler C."/>
            <person name="Berriman M."/>
        </authorList>
    </citation>
    <scope>NUCLEOTIDE SEQUENCE</scope>
    <source>
        <strain evidence="7">IL3000</strain>
    </source>
</reference>
<dbReference type="InterPro" id="IPR039361">
    <property type="entry name" value="Cyclin"/>
</dbReference>
<dbReference type="InterPro" id="IPR013763">
    <property type="entry name" value="Cyclin-like_dom"/>
</dbReference>
<evidence type="ECO:0000259" key="5">
    <source>
        <dbReference type="SMART" id="SM00385"/>
    </source>
</evidence>
<feature type="domain" description="Cyclin-like" evidence="5">
    <location>
        <begin position="102"/>
        <end position="186"/>
    </location>
</feature>
<dbReference type="PIRSF" id="PIRSF001771">
    <property type="entry name" value="Cyclin_A_B_D_E"/>
    <property type="match status" value="1"/>
</dbReference>
<dbReference type="SUPFAM" id="SSF47954">
    <property type="entry name" value="Cyclin-like"/>
    <property type="match status" value="2"/>
</dbReference>
<feature type="domain" description="Cyclin C-terminal" evidence="6">
    <location>
        <begin position="195"/>
        <end position="326"/>
    </location>
</feature>
<dbReference type="EMBL" id="HE575316">
    <property type="protein sequence ID" value="CCC89614.1"/>
    <property type="molecule type" value="Genomic_DNA"/>
</dbReference>
<gene>
    <name evidence="7" type="ORF">TCIL3000_3_270</name>
</gene>
<organism evidence="7">
    <name type="scientific">Trypanosoma congolense (strain IL3000)</name>
    <dbReference type="NCBI Taxonomy" id="1068625"/>
    <lineage>
        <taxon>Eukaryota</taxon>
        <taxon>Discoba</taxon>
        <taxon>Euglenozoa</taxon>
        <taxon>Kinetoplastea</taxon>
        <taxon>Metakinetoplastina</taxon>
        <taxon>Trypanosomatida</taxon>
        <taxon>Trypanosomatidae</taxon>
        <taxon>Trypanosoma</taxon>
        <taxon>Nannomonas</taxon>
    </lineage>
</organism>
<evidence type="ECO:0000259" key="6">
    <source>
        <dbReference type="SMART" id="SM01332"/>
    </source>
</evidence>
<dbReference type="InterPro" id="IPR046965">
    <property type="entry name" value="Cyclin_A/B-like"/>
</dbReference>
<keyword evidence="2 4" id="KW-0195">Cyclin</keyword>
<dbReference type="SMART" id="SM00385">
    <property type="entry name" value="CYCLIN"/>
    <property type="match status" value="2"/>
</dbReference>
<evidence type="ECO:0000313" key="7">
    <source>
        <dbReference type="EMBL" id="CCC89614.1"/>
    </source>
</evidence>
<dbReference type="PROSITE" id="PS00292">
    <property type="entry name" value="CYCLINS"/>
    <property type="match status" value="1"/>
</dbReference>
<dbReference type="InterPro" id="IPR048258">
    <property type="entry name" value="Cyclins_cyclin-box"/>
</dbReference>
<dbReference type="InterPro" id="IPR004367">
    <property type="entry name" value="Cyclin_C-dom"/>
</dbReference>
<evidence type="ECO:0000256" key="3">
    <source>
        <dbReference type="ARBA" id="ARBA00023306"/>
    </source>
</evidence>
<dbReference type="InterPro" id="IPR006671">
    <property type="entry name" value="Cyclin_N"/>
</dbReference>
<dbReference type="GO" id="GO:0016538">
    <property type="term" value="F:cyclin-dependent protein serine/threonine kinase regulator activity"/>
    <property type="evidence" value="ECO:0007669"/>
    <property type="project" value="InterPro"/>
</dbReference>
<keyword evidence="1" id="KW-0132">Cell division</keyword>
<dbReference type="GO" id="GO:0051301">
    <property type="term" value="P:cell division"/>
    <property type="evidence" value="ECO:0007669"/>
    <property type="project" value="UniProtKB-KW"/>
</dbReference>
<dbReference type="PANTHER" id="PTHR10177">
    <property type="entry name" value="CYCLINS"/>
    <property type="match status" value="1"/>
</dbReference>
<evidence type="ECO:0000256" key="1">
    <source>
        <dbReference type="ARBA" id="ARBA00022618"/>
    </source>
</evidence>
<dbReference type="AlphaFoldDB" id="G0UJR0"/>
<dbReference type="VEuPathDB" id="TriTrypDB:TcIL3000_3_270"/>
<proteinExistence type="inferred from homology"/>
<dbReference type="InterPro" id="IPR036915">
    <property type="entry name" value="Cyclin-like_sf"/>
</dbReference>
<keyword evidence="3" id="KW-0131">Cell cycle</keyword>